<evidence type="ECO:0000256" key="1">
    <source>
        <dbReference type="SAM" id="MobiDB-lite"/>
    </source>
</evidence>
<feature type="compositionally biased region" description="Pro residues" evidence="1">
    <location>
        <begin position="35"/>
        <end position="49"/>
    </location>
</feature>
<sequence length="234" mass="26247">MILPSFMPSVNDHTGRILGEDIFEEPHDDISLEPLSPPHSPTLGTPPSPGTNRPDHPSWSAPRRPSGFRPRRTSSRQVPAPNQEGDAEALEHIWWKYAKEADKFDDRRISHQHKTLDVILLFVREIFISCARARLIYMFQSAIFSAILTPFIAESYKLLGGQPSPGFFDADGFPVRVNAMWFGSLILSLIAALVSIHCKMWLDGYGVDFAFTGATTEDLISACRLRQYYVTSAL</sequence>
<proteinExistence type="predicted"/>
<dbReference type="HOGENOM" id="CLU_1185407_0_0_1"/>
<name>A0A0C3CH32_PILCF</name>
<feature type="region of interest" description="Disordered" evidence="1">
    <location>
        <begin position="26"/>
        <end position="85"/>
    </location>
</feature>
<feature type="domain" description="DUF6535" evidence="3">
    <location>
        <begin position="94"/>
        <end position="229"/>
    </location>
</feature>
<dbReference type="Pfam" id="PF20153">
    <property type="entry name" value="DUF6535"/>
    <property type="match status" value="1"/>
</dbReference>
<keyword evidence="2" id="KW-0472">Membrane</keyword>
<organism evidence="4 5">
    <name type="scientific">Piloderma croceum (strain F 1598)</name>
    <dbReference type="NCBI Taxonomy" id="765440"/>
    <lineage>
        <taxon>Eukaryota</taxon>
        <taxon>Fungi</taxon>
        <taxon>Dikarya</taxon>
        <taxon>Basidiomycota</taxon>
        <taxon>Agaricomycotina</taxon>
        <taxon>Agaricomycetes</taxon>
        <taxon>Agaricomycetidae</taxon>
        <taxon>Atheliales</taxon>
        <taxon>Atheliaceae</taxon>
        <taxon>Piloderma</taxon>
    </lineage>
</organism>
<dbReference type="AlphaFoldDB" id="A0A0C3CH32"/>
<protein>
    <recommendedName>
        <fullName evidence="3">DUF6535 domain-containing protein</fullName>
    </recommendedName>
</protein>
<reference evidence="4 5" key="1">
    <citation type="submission" date="2014-04" db="EMBL/GenBank/DDBJ databases">
        <authorList>
            <consortium name="DOE Joint Genome Institute"/>
            <person name="Kuo A."/>
            <person name="Tarkka M."/>
            <person name="Buscot F."/>
            <person name="Kohler A."/>
            <person name="Nagy L.G."/>
            <person name="Floudas D."/>
            <person name="Copeland A."/>
            <person name="Barry K.W."/>
            <person name="Cichocki N."/>
            <person name="Veneault-Fourrey C."/>
            <person name="LaButti K."/>
            <person name="Lindquist E.A."/>
            <person name="Lipzen A."/>
            <person name="Lundell T."/>
            <person name="Morin E."/>
            <person name="Murat C."/>
            <person name="Sun H."/>
            <person name="Tunlid A."/>
            <person name="Henrissat B."/>
            <person name="Grigoriev I.V."/>
            <person name="Hibbett D.S."/>
            <person name="Martin F."/>
            <person name="Nordberg H.P."/>
            <person name="Cantor M.N."/>
            <person name="Hua S.X."/>
        </authorList>
    </citation>
    <scope>NUCLEOTIDE SEQUENCE [LARGE SCALE GENOMIC DNA]</scope>
    <source>
        <strain evidence="4 5">F 1598</strain>
    </source>
</reference>
<dbReference type="OrthoDB" id="3219854at2759"/>
<evidence type="ECO:0000259" key="3">
    <source>
        <dbReference type="Pfam" id="PF20153"/>
    </source>
</evidence>
<dbReference type="EMBL" id="KN832975">
    <property type="protein sequence ID" value="KIM89062.1"/>
    <property type="molecule type" value="Genomic_DNA"/>
</dbReference>
<feature type="transmembrane region" description="Helical" evidence="2">
    <location>
        <begin position="173"/>
        <end position="194"/>
    </location>
</feature>
<feature type="transmembrane region" description="Helical" evidence="2">
    <location>
        <begin position="135"/>
        <end position="153"/>
    </location>
</feature>
<keyword evidence="5" id="KW-1185">Reference proteome</keyword>
<accession>A0A0C3CH32</accession>
<evidence type="ECO:0000313" key="5">
    <source>
        <dbReference type="Proteomes" id="UP000054166"/>
    </source>
</evidence>
<keyword evidence="2" id="KW-0812">Transmembrane</keyword>
<keyword evidence="2" id="KW-1133">Transmembrane helix</keyword>
<reference evidence="5" key="2">
    <citation type="submission" date="2015-01" db="EMBL/GenBank/DDBJ databases">
        <title>Evolutionary Origins and Diversification of the Mycorrhizal Mutualists.</title>
        <authorList>
            <consortium name="DOE Joint Genome Institute"/>
            <consortium name="Mycorrhizal Genomics Consortium"/>
            <person name="Kohler A."/>
            <person name="Kuo A."/>
            <person name="Nagy L.G."/>
            <person name="Floudas D."/>
            <person name="Copeland A."/>
            <person name="Barry K.W."/>
            <person name="Cichocki N."/>
            <person name="Veneault-Fourrey C."/>
            <person name="LaButti K."/>
            <person name="Lindquist E.A."/>
            <person name="Lipzen A."/>
            <person name="Lundell T."/>
            <person name="Morin E."/>
            <person name="Murat C."/>
            <person name="Riley R."/>
            <person name="Ohm R."/>
            <person name="Sun H."/>
            <person name="Tunlid A."/>
            <person name="Henrissat B."/>
            <person name="Grigoriev I.V."/>
            <person name="Hibbett D.S."/>
            <person name="Martin F."/>
        </authorList>
    </citation>
    <scope>NUCLEOTIDE SEQUENCE [LARGE SCALE GENOMIC DNA]</scope>
    <source>
        <strain evidence="5">F 1598</strain>
    </source>
</reference>
<evidence type="ECO:0000313" key="4">
    <source>
        <dbReference type="EMBL" id="KIM89062.1"/>
    </source>
</evidence>
<dbReference type="InterPro" id="IPR045338">
    <property type="entry name" value="DUF6535"/>
</dbReference>
<dbReference type="Proteomes" id="UP000054166">
    <property type="component" value="Unassembled WGS sequence"/>
</dbReference>
<gene>
    <name evidence="4" type="ORF">PILCRDRAFT_210176</name>
</gene>
<dbReference type="InParanoid" id="A0A0C3CH32"/>
<evidence type="ECO:0000256" key="2">
    <source>
        <dbReference type="SAM" id="Phobius"/>
    </source>
</evidence>